<sequence length="86" mass="9486">MVLHDQQFGIGRKLKIRNTNCSLQPLVGRAFGTDFQLDTAPDGPCPSPAQVNVNNDEETGDGHGNGELRDRVNINSADEVRWCSEY</sequence>
<evidence type="ECO:0000313" key="3">
    <source>
        <dbReference type="Proteomes" id="UP000291084"/>
    </source>
</evidence>
<protein>
    <submittedName>
        <fullName evidence="2">Uncharacterized protein</fullName>
    </submittedName>
</protein>
<feature type="compositionally biased region" description="Basic and acidic residues" evidence="1">
    <location>
        <begin position="60"/>
        <end position="71"/>
    </location>
</feature>
<proteinExistence type="predicted"/>
<feature type="region of interest" description="Disordered" evidence="1">
    <location>
        <begin position="38"/>
        <end position="71"/>
    </location>
</feature>
<dbReference type="Proteomes" id="UP000291084">
    <property type="component" value="Chromosome 10"/>
</dbReference>
<evidence type="ECO:0000313" key="2">
    <source>
        <dbReference type="EMBL" id="BAT99175.1"/>
    </source>
</evidence>
<dbReference type="AlphaFoldDB" id="A0A0S3T277"/>
<dbReference type="EMBL" id="AP015043">
    <property type="protein sequence ID" value="BAT99175.1"/>
    <property type="molecule type" value="Genomic_DNA"/>
</dbReference>
<gene>
    <name evidence="2" type="primary">Vigan.10G057100</name>
    <name evidence="2" type="ORF">VIGAN_10057100</name>
</gene>
<keyword evidence="3" id="KW-1185">Reference proteome</keyword>
<reference evidence="2 3" key="1">
    <citation type="journal article" date="2015" name="Sci. Rep.">
        <title>The power of single molecule real-time sequencing technology in the de novo assembly of a eukaryotic genome.</title>
        <authorList>
            <person name="Sakai H."/>
            <person name="Naito K."/>
            <person name="Ogiso-Tanaka E."/>
            <person name="Takahashi Y."/>
            <person name="Iseki K."/>
            <person name="Muto C."/>
            <person name="Satou K."/>
            <person name="Teruya K."/>
            <person name="Shiroma A."/>
            <person name="Shimoji M."/>
            <person name="Hirano T."/>
            <person name="Itoh T."/>
            <person name="Kaga A."/>
            <person name="Tomooka N."/>
        </authorList>
    </citation>
    <scope>NUCLEOTIDE SEQUENCE [LARGE SCALE GENOMIC DNA]</scope>
    <source>
        <strain evidence="3">cv. Shumari</strain>
    </source>
</reference>
<evidence type="ECO:0000256" key="1">
    <source>
        <dbReference type="SAM" id="MobiDB-lite"/>
    </source>
</evidence>
<organism evidence="2 3">
    <name type="scientific">Vigna angularis var. angularis</name>
    <dbReference type="NCBI Taxonomy" id="157739"/>
    <lineage>
        <taxon>Eukaryota</taxon>
        <taxon>Viridiplantae</taxon>
        <taxon>Streptophyta</taxon>
        <taxon>Embryophyta</taxon>
        <taxon>Tracheophyta</taxon>
        <taxon>Spermatophyta</taxon>
        <taxon>Magnoliopsida</taxon>
        <taxon>eudicotyledons</taxon>
        <taxon>Gunneridae</taxon>
        <taxon>Pentapetalae</taxon>
        <taxon>rosids</taxon>
        <taxon>fabids</taxon>
        <taxon>Fabales</taxon>
        <taxon>Fabaceae</taxon>
        <taxon>Papilionoideae</taxon>
        <taxon>50 kb inversion clade</taxon>
        <taxon>NPAAA clade</taxon>
        <taxon>indigoferoid/millettioid clade</taxon>
        <taxon>Phaseoleae</taxon>
        <taxon>Vigna</taxon>
    </lineage>
</organism>
<accession>A0A0S3T277</accession>
<name>A0A0S3T277_PHAAN</name>